<evidence type="ECO:0000313" key="1">
    <source>
        <dbReference type="EMBL" id="KAF6763487.1"/>
    </source>
</evidence>
<gene>
    <name evidence="1" type="ORF">DFP72DRAFT_745224</name>
</gene>
<reference evidence="1 2" key="1">
    <citation type="submission" date="2020-07" db="EMBL/GenBank/DDBJ databases">
        <title>Comparative genomics of pyrophilous fungi reveals a link between fire events and developmental genes.</title>
        <authorList>
            <consortium name="DOE Joint Genome Institute"/>
            <person name="Steindorff A.S."/>
            <person name="Carver A."/>
            <person name="Calhoun S."/>
            <person name="Stillman K."/>
            <person name="Liu H."/>
            <person name="Lipzen A."/>
            <person name="Pangilinan J."/>
            <person name="Labutti K."/>
            <person name="Bruns T.D."/>
            <person name="Grigoriev I.V."/>
        </authorList>
    </citation>
    <scope>NUCLEOTIDE SEQUENCE [LARGE SCALE GENOMIC DNA]</scope>
    <source>
        <strain evidence="1 2">CBS 144469</strain>
    </source>
</reference>
<accession>A0A8H6MGC6</accession>
<dbReference type="EMBL" id="JACGCI010000005">
    <property type="protein sequence ID" value="KAF6763487.1"/>
    <property type="molecule type" value="Genomic_DNA"/>
</dbReference>
<keyword evidence="2" id="KW-1185">Reference proteome</keyword>
<comment type="caution">
    <text evidence="1">The sequence shown here is derived from an EMBL/GenBank/DDBJ whole genome shotgun (WGS) entry which is preliminary data.</text>
</comment>
<name>A0A8H6MGC6_9AGAR</name>
<sequence>YVTVGTVLGVGLLTIRDSKGKILKGRTRLLQILISESAHLIWCLRCEWRIGRQCRLECLHTAAEITSRWRAAVSRRLRIDWALANKQAYGRRALNLKLVQATWHQIQSESRESIRGDLVAPGVLVGSARHCKPSTRGK</sequence>
<evidence type="ECO:0000313" key="2">
    <source>
        <dbReference type="Proteomes" id="UP000521943"/>
    </source>
</evidence>
<protein>
    <submittedName>
        <fullName evidence="1">Uncharacterized protein</fullName>
    </submittedName>
</protein>
<proteinExistence type="predicted"/>
<feature type="non-terminal residue" evidence="1">
    <location>
        <position position="1"/>
    </location>
</feature>
<dbReference type="Proteomes" id="UP000521943">
    <property type="component" value="Unassembled WGS sequence"/>
</dbReference>
<feature type="non-terminal residue" evidence="1">
    <location>
        <position position="138"/>
    </location>
</feature>
<organism evidence="1 2">
    <name type="scientific">Ephemerocybe angulata</name>
    <dbReference type="NCBI Taxonomy" id="980116"/>
    <lineage>
        <taxon>Eukaryota</taxon>
        <taxon>Fungi</taxon>
        <taxon>Dikarya</taxon>
        <taxon>Basidiomycota</taxon>
        <taxon>Agaricomycotina</taxon>
        <taxon>Agaricomycetes</taxon>
        <taxon>Agaricomycetidae</taxon>
        <taxon>Agaricales</taxon>
        <taxon>Agaricineae</taxon>
        <taxon>Psathyrellaceae</taxon>
        <taxon>Ephemerocybe</taxon>
    </lineage>
</organism>
<dbReference type="OrthoDB" id="3262992at2759"/>
<dbReference type="AlphaFoldDB" id="A0A8H6MGC6"/>